<dbReference type="Gene3D" id="1.10.1450.10">
    <property type="entry name" value="Tetraspanin"/>
    <property type="match status" value="1"/>
</dbReference>
<evidence type="ECO:0000256" key="1">
    <source>
        <dbReference type="ARBA" id="ARBA00004141"/>
    </source>
</evidence>
<evidence type="ECO:0000313" key="7">
    <source>
        <dbReference type="Proteomes" id="UP001652620"/>
    </source>
</evidence>
<organism evidence="6">
    <name type="scientific">Bactrocera dorsalis</name>
    <name type="common">Oriental fruit fly</name>
    <name type="synonym">Dacus dorsalis</name>
    <dbReference type="NCBI Taxonomy" id="27457"/>
    <lineage>
        <taxon>Eukaryota</taxon>
        <taxon>Metazoa</taxon>
        <taxon>Ecdysozoa</taxon>
        <taxon>Arthropoda</taxon>
        <taxon>Hexapoda</taxon>
        <taxon>Insecta</taxon>
        <taxon>Pterygota</taxon>
        <taxon>Neoptera</taxon>
        <taxon>Endopterygota</taxon>
        <taxon>Diptera</taxon>
        <taxon>Brachycera</taxon>
        <taxon>Muscomorpha</taxon>
        <taxon>Tephritoidea</taxon>
        <taxon>Tephritidae</taxon>
        <taxon>Bactrocera</taxon>
        <taxon>Bactrocera</taxon>
    </lineage>
</organism>
<comment type="subcellular location">
    <subcellularLocation>
        <location evidence="1">Membrane</location>
        <topology evidence="1">Multi-pass membrane protein</topology>
    </subcellularLocation>
</comment>
<proteinExistence type="predicted"/>
<dbReference type="Pfam" id="PF00335">
    <property type="entry name" value="Tetraspanin"/>
    <property type="match status" value="1"/>
</dbReference>
<dbReference type="GeneID" id="105227774"/>
<reference evidence="6" key="1">
    <citation type="journal article" date="2014" name="BMC Genomics">
        <title>Characterizing the developmental transcriptome of the oriental fruit fly, Bactrocera dorsalis (Diptera: Tephritidae) through comparative genomic analysis with Drosophila melanogaster utilizing modENCODE datasets.</title>
        <authorList>
            <person name="Geib S.M."/>
            <person name="Calla B."/>
            <person name="Hall B."/>
            <person name="Hou S."/>
            <person name="Manoukis N.C."/>
        </authorList>
    </citation>
    <scope>NUCLEOTIDE SEQUENCE</scope>
    <source>
        <strain evidence="6">Punador</strain>
    </source>
</reference>
<dbReference type="OMA" id="GCTSGCF"/>
<dbReference type="CDD" id="cd03127">
    <property type="entry name" value="tetraspanin_LEL"/>
    <property type="match status" value="1"/>
</dbReference>
<dbReference type="EMBL" id="GAKP01007044">
    <property type="protein sequence ID" value="JAC51908.1"/>
    <property type="molecule type" value="Transcribed_RNA"/>
</dbReference>
<keyword evidence="3 5" id="KW-1133">Transmembrane helix</keyword>
<feature type="transmembrane region" description="Helical" evidence="5">
    <location>
        <begin position="40"/>
        <end position="61"/>
    </location>
</feature>
<accession>A0A034WC49</accession>
<keyword evidence="2 5" id="KW-0812">Transmembrane</keyword>
<dbReference type="PANTHER" id="PTHR19282">
    <property type="entry name" value="TETRASPANIN"/>
    <property type="match status" value="1"/>
</dbReference>
<name>A0A034WC49_BACDO</name>
<evidence type="ECO:0000313" key="8">
    <source>
        <dbReference type="RefSeq" id="XP_011205587.1"/>
    </source>
</evidence>
<dbReference type="AlphaFoldDB" id="A0A034WC49"/>
<dbReference type="InterPro" id="IPR018499">
    <property type="entry name" value="Tetraspanin/Peripherin"/>
</dbReference>
<evidence type="ECO:0000256" key="5">
    <source>
        <dbReference type="SAM" id="Phobius"/>
    </source>
</evidence>
<keyword evidence="7" id="KW-1185">Reference proteome</keyword>
<dbReference type="RefSeq" id="XP_011205587.1">
    <property type="nucleotide sequence ID" value="XM_011207285.3"/>
</dbReference>
<dbReference type="GO" id="GO:0005886">
    <property type="term" value="C:plasma membrane"/>
    <property type="evidence" value="ECO:0007669"/>
    <property type="project" value="TreeGrafter"/>
</dbReference>
<protein>
    <submittedName>
        <fullName evidence="8">23 kDa integral membrane protein</fullName>
    </submittedName>
    <submittedName>
        <fullName evidence="6">Protein late bloomer</fullName>
    </submittedName>
</protein>
<evidence type="ECO:0000313" key="6">
    <source>
        <dbReference type="EMBL" id="JAC51907.1"/>
    </source>
</evidence>
<evidence type="ECO:0000256" key="2">
    <source>
        <dbReference type="ARBA" id="ARBA00022692"/>
    </source>
</evidence>
<dbReference type="EMBL" id="GAKP01007045">
    <property type="protein sequence ID" value="JAC51907.1"/>
    <property type="molecule type" value="Transcribed_RNA"/>
</dbReference>
<feature type="transmembrane region" description="Helical" evidence="5">
    <location>
        <begin position="12"/>
        <end position="34"/>
    </location>
</feature>
<dbReference type="Proteomes" id="UP001652620">
    <property type="component" value="Chromosome 3"/>
</dbReference>
<dbReference type="SUPFAM" id="SSF48652">
    <property type="entry name" value="Tetraspanin"/>
    <property type="match status" value="1"/>
</dbReference>
<feature type="transmembrane region" description="Helical" evidence="5">
    <location>
        <begin position="68"/>
        <end position="87"/>
    </location>
</feature>
<dbReference type="OrthoDB" id="6239677at2759"/>
<keyword evidence="4 5" id="KW-0472">Membrane</keyword>
<sequence length="215" mass="23679">MGCTSGVMKCLLNIMNVLMAIFGLLLIALGALSFNTAPKVYIYYLFIVGGINFIAAMLGCCGICQEDVCLTTTYAIIIALSLASQIVGKIYASDSAAIKQFAAKDVEKTWLEEIKMPGAMNNTQQTYHCCGKVGPNDYYSIGRSAYPASCYPKMIVNQTALWDVGCVQAAEDEFLSIFNYSSSGEWGNLIVTGVMLLFAIYLVIRFRSKQRRYDY</sequence>
<feature type="transmembrane region" description="Helical" evidence="5">
    <location>
        <begin position="186"/>
        <end position="204"/>
    </location>
</feature>
<dbReference type="KEGG" id="bdr:105227774"/>
<evidence type="ECO:0000256" key="4">
    <source>
        <dbReference type="ARBA" id="ARBA00023136"/>
    </source>
</evidence>
<evidence type="ECO:0000256" key="3">
    <source>
        <dbReference type="ARBA" id="ARBA00022989"/>
    </source>
</evidence>
<dbReference type="InterPro" id="IPR008952">
    <property type="entry name" value="Tetraspanin_EC2_sf"/>
</dbReference>
<gene>
    <name evidence="6" type="primary">LBM</name>
    <name evidence="8" type="synonym">LOC105227774</name>
</gene>
<dbReference type="PANTHER" id="PTHR19282:SF544">
    <property type="entry name" value="TETRASPANIN"/>
    <property type="match status" value="1"/>
</dbReference>
<reference evidence="8" key="2">
    <citation type="submission" date="2025-04" db="UniProtKB">
        <authorList>
            <consortium name="RefSeq"/>
        </authorList>
    </citation>
    <scope>IDENTIFICATION</scope>
    <source>
        <strain evidence="8">Punador</strain>
    </source>
</reference>